<sequence>MNVNSTEDVPETQKENLKIENGYAIVEMKAGNDFNEYNASLLLDRNESFIYIFNLNYTDDIYNFLNLTLNTSKDEPLTIQLAYAAGSRLYQQITFYNM</sequence>
<proteinExistence type="predicted"/>
<dbReference type="WBParaSite" id="PS1159_v2.g8923.t1">
    <property type="protein sequence ID" value="PS1159_v2.g8923.t1"/>
    <property type="gene ID" value="PS1159_v2.g8923"/>
</dbReference>
<organism evidence="1 2">
    <name type="scientific">Panagrolaimus sp. PS1159</name>
    <dbReference type="NCBI Taxonomy" id="55785"/>
    <lineage>
        <taxon>Eukaryota</taxon>
        <taxon>Metazoa</taxon>
        <taxon>Ecdysozoa</taxon>
        <taxon>Nematoda</taxon>
        <taxon>Chromadorea</taxon>
        <taxon>Rhabditida</taxon>
        <taxon>Tylenchina</taxon>
        <taxon>Panagrolaimomorpha</taxon>
        <taxon>Panagrolaimoidea</taxon>
        <taxon>Panagrolaimidae</taxon>
        <taxon>Panagrolaimus</taxon>
    </lineage>
</organism>
<protein>
    <submittedName>
        <fullName evidence="2">Uncharacterized protein</fullName>
    </submittedName>
</protein>
<name>A0AC35GV62_9BILA</name>
<accession>A0AC35GV62</accession>
<evidence type="ECO:0000313" key="2">
    <source>
        <dbReference type="WBParaSite" id="PS1159_v2.g8923.t1"/>
    </source>
</evidence>
<reference evidence="2" key="1">
    <citation type="submission" date="2022-11" db="UniProtKB">
        <authorList>
            <consortium name="WormBaseParasite"/>
        </authorList>
    </citation>
    <scope>IDENTIFICATION</scope>
</reference>
<evidence type="ECO:0000313" key="1">
    <source>
        <dbReference type="Proteomes" id="UP000887580"/>
    </source>
</evidence>
<dbReference type="Proteomes" id="UP000887580">
    <property type="component" value="Unplaced"/>
</dbReference>